<evidence type="ECO:0008006" key="4">
    <source>
        <dbReference type="Google" id="ProtNLM"/>
    </source>
</evidence>
<feature type="compositionally biased region" description="Polar residues" evidence="1">
    <location>
        <begin position="30"/>
        <end position="41"/>
    </location>
</feature>
<keyword evidence="3" id="KW-1185">Reference proteome</keyword>
<evidence type="ECO:0000313" key="2">
    <source>
        <dbReference type="EMBL" id="KAK5069023.1"/>
    </source>
</evidence>
<name>A0ABR0JT29_9PEZI</name>
<comment type="caution">
    <text evidence="2">The sequence shown here is derived from an EMBL/GenBank/DDBJ whole genome shotgun (WGS) entry which is preliminary data.</text>
</comment>
<gene>
    <name evidence="2" type="ORF">LTR16_009744</name>
</gene>
<reference evidence="2 3" key="1">
    <citation type="submission" date="2023-08" db="EMBL/GenBank/DDBJ databases">
        <title>Black Yeasts Isolated from many extreme environments.</title>
        <authorList>
            <person name="Coleine C."/>
            <person name="Stajich J.E."/>
            <person name="Selbmann L."/>
        </authorList>
    </citation>
    <scope>NUCLEOTIDE SEQUENCE [LARGE SCALE GENOMIC DNA]</scope>
    <source>
        <strain evidence="2 3">CCFEE 536</strain>
    </source>
</reference>
<protein>
    <recommendedName>
        <fullName evidence="4">DAD domain-containing protein</fullName>
    </recommendedName>
</protein>
<dbReference type="Proteomes" id="UP001357485">
    <property type="component" value="Unassembled WGS sequence"/>
</dbReference>
<feature type="non-terminal residue" evidence="2">
    <location>
        <position position="158"/>
    </location>
</feature>
<feature type="compositionally biased region" description="Polar residues" evidence="1">
    <location>
        <begin position="1"/>
        <end position="13"/>
    </location>
</feature>
<dbReference type="EMBL" id="JAVRRA010027230">
    <property type="protein sequence ID" value="KAK5069023.1"/>
    <property type="molecule type" value="Genomic_DNA"/>
</dbReference>
<feature type="region of interest" description="Disordered" evidence="1">
    <location>
        <begin position="1"/>
        <end position="158"/>
    </location>
</feature>
<proteinExistence type="predicted"/>
<feature type="compositionally biased region" description="Basic and acidic residues" evidence="1">
    <location>
        <begin position="96"/>
        <end position="110"/>
    </location>
</feature>
<feature type="compositionally biased region" description="Basic and acidic residues" evidence="1">
    <location>
        <begin position="70"/>
        <end position="81"/>
    </location>
</feature>
<organism evidence="2 3">
    <name type="scientific">Cryomyces antarcticus</name>
    <dbReference type="NCBI Taxonomy" id="329879"/>
    <lineage>
        <taxon>Eukaryota</taxon>
        <taxon>Fungi</taxon>
        <taxon>Dikarya</taxon>
        <taxon>Ascomycota</taxon>
        <taxon>Pezizomycotina</taxon>
        <taxon>Dothideomycetes</taxon>
        <taxon>Dothideomycetes incertae sedis</taxon>
        <taxon>Cryomyces</taxon>
    </lineage>
</organism>
<accession>A0ABR0JT29</accession>
<evidence type="ECO:0000313" key="3">
    <source>
        <dbReference type="Proteomes" id="UP001357485"/>
    </source>
</evidence>
<sequence length="158" mass="16992">MASTHETSPSPSRSPLAKIMRSRRDPKSIDNGSTNSVASTDTADDRSSGGLAASVDGVFDRIKKKAQAAVRERRGSAESDNRLSSLMSGNRRKKNKNAEGDDGQHAEELRRGRRSTQLEKGPLQVGGDIVPVNPSEENLDSNRSEGSSLLTEESDQEA</sequence>
<evidence type="ECO:0000256" key="1">
    <source>
        <dbReference type="SAM" id="MobiDB-lite"/>
    </source>
</evidence>